<keyword evidence="1" id="KW-0472">Membrane</keyword>
<comment type="caution">
    <text evidence="2">The sequence shown here is derived from an EMBL/GenBank/DDBJ whole genome shotgun (WGS) entry which is preliminary data.</text>
</comment>
<accession>X1CIE7</accession>
<name>X1CIE7_9ZZZZ</name>
<keyword evidence="1" id="KW-1133">Transmembrane helix</keyword>
<feature type="non-terminal residue" evidence="2">
    <location>
        <position position="128"/>
    </location>
</feature>
<reference evidence="2" key="1">
    <citation type="journal article" date="2014" name="Front. Microbiol.">
        <title>High frequency of phylogenetically diverse reductive dehalogenase-homologous genes in deep subseafloor sedimentary metagenomes.</title>
        <authorList>
            <person name="Kawai M."/>
            <person name="Futagami T."/>
            <person name="Toyoda A."/>
            <person name="Takaki Y."/>
            <person name="Nishi S."/>
            <person name="Hori S."/>
            <person name="Arai W."/>
            <person name="Tsubouchi T."/>
            <person name="Morono Y."/>
            <person name="Uchiyama I."/>
            <person name="Ito T."/>
            <person name="Fujiyama A."/>
            <person name="Inagaki F."/>
            <person name="Takami H."/>
        </authorList>
    </citation>
    <scope>NUCLEOTIDE SEQUENCE</scope>
    <source>
        <strain evidence="2">Expedition CK06-06</strain>
    </source>
</reference>
<evidence type="ECO:0000256" key="1">
    <source>
        <dbReference type="SAM" id="Phobius"/>
    </source>
</evidence>
<dbReference type="AlphaFoldDB" id="X1CIE7"/>
<gene>
    <name evidence="2" type="ORF">S01H4_64178</name>
</gene>
<protein>
    <submittedName>
        <fullName evidence="2">Uncharacterized protein</fullName>
    </submittedName>
</protein>
<proteinExistence type="predicted"/>
<evidence type="ECO:0000313" key="2">
    <source>
        <dbReference type="EMBL" id="GAH08101.1"/>
    </source>
</evidence>
<feature type="non-terminal residue" evidence="2">
    <location>
        <position position="1"/>
    </location>
</feature>
<organism evidence="2">
    <name type="scientific">marine sediment metagenome</name>
    <dbReference type="NCBI Taxonomy" id="412755"/>
    <lineage>
        <taxon>unclassified sequences</taxon>
        <taxon>metagenomes</taxon>
        <taxon>ecological metagenomes</taxon>
    </lineage>
</organism>
<sequence length="128" mass="14608">KIIPVAAILFISFGWDVPYILPLSLSGALIYYIVSRLQALSLFREAYKKLDENKNSLKRESGKYTLFALAEEVGFNKHKSSRKARDAFSNAVIAFKREGYFTFPLLTQQTFAFNLKTSQIAREYLGIN</sequence>
<dbReference type="EMBL" id="BART01038839">
    <property type="protein sequence ID" value="GAH08101.1"/>
    <property type="molecule type" value="Genomic_DNA"/>
</dbReference>
<feature type="transmembrane region" description="Helical" evidence="1">
    <location>
        <begin position="6"/>
        <end position="34"/>
    </location>
</feature>
<keyword evidence="1" id="KW-0812">Transmembrane</keyword>